<dbReference type="SUPFAM" id="SSF48179">
    <property type="entry name" value="6-phosphogluconate dehydrogenase C-terminal domain-like"/>
    <property type="match status" value="1"/>
</dbReference>
<accession>E9L1J4</accession>
<dbReference type="GO" id="GO:0070403">
    <property type="term" value="F:NAD+ binding"/>
    <property type="evidence" value="ECO:0007669"/>
    <property type="project" value="InterPro"/>
</dbReference>
<dbReference type="Pfam" id="PF20463">
    <property type="entry name" value="PDH_C"/>
    <property type="match status" value="1"/>
</dbReference>
<dbReference type="InterPro" id="IPR050812">
    <property type="entry name" value="Preph/Arog_dehydrog"/>
</dbReference>
<dbReference type="PANTHER" id="PTHR21363:SF0">
    <property type="entry name" value="PREPHENATE DEHYDROGENASE [NADP(+)]"/>
    <property type="match status" value="1"/>
</dbReference>
<dbReference type="InterPro" id="IPR046826">
    <property type="entry name" value="PDH_N"/>
</dbReference>
<dbReference type="PANTHER" id="PTHR21363">
    <property type="entry name" value="PREPHENATE DEHYDROGENASE"/>
    <property type="match status" value="1"/>
</dbReference>
<dbReference type="PROSITE" id="PS51176">
    <property type="entry name" value="PDH_ADH"/>
    <property type="match status" value="1"/>
</dbReference>
<dbReference type="GO" id="GO:0006571">
    <property type="term" value="P:tyrosine biosynthetic process"/>
    <property type="evidence" value="ECO:0007669"/>
    <property type="project" value="InterPro"/>
</dbReference>
<dbReference type="SUPFAM" id="SSF51735">
    <property type="entry name" value="NAD(P)-binding Rossmann-fold domains"/>
    <property type="match status" value="1"/>
</dbReference>
<feature type="domain" description="Prephenate/arogenate dehydrogenase" evidence="2">
    <location>
        <begin position="3"/>
        <end position="283"/>
    </location>
</feature>
<dbReference type="InterPro" id="IPR008927">
    <property type="entry name" value="6-PGluconate_DH-like_C_sf"/>
</dbReference>
<keyword evidence="1" id="KW-0560">Oxidoreductase</keyword>
<dbReference type="AlphaFoldDB" id="E9L1J4"/>
<dbReference type="GO" id="GO:0008977">
    <property type="term" value="F:prephenate dehydrogenase (NAD+) activity"/>
    <property type="evidence" value="ECO:0007669"/>
    <property type="project" value="InterPro"/>
</dbReference>
<dbReference type="InterPro" id="IPR046825">
    <property type="entry name" value="PDH_C"/>
</dbReference>
<dbReference type="InterPro" id="IPR036291">
    <property type="entry name" value="NAD(P)-bd_dom_sf"/>
</dbReference>
<dbReference type="InterPro" id="IPR003099">
    <property type="entry name" value="Prephen_DH"/>
</dbReference>
<reference evidence="3" key="1">
    <citation type="journal article" date="2010" name="J. Am. Chem. Soc.">
        <title>Tailoring enzyme-rich environmental DNA clones: a source of enzymes for generating libraries of unnatural natural products.</title>
        <authorList>
            <person name="Banik J.J."/>
            <person name="Craig J.W."/>
            <person name="Calle P.Y."/>
            <person name="Brady S.F."/>
        </authorList>
    </citation>
    <scope>NUCLEOTIDE SEQUENCE</scope>
</reference>
<proteinExistence type="predicted"/>
<dbReference type="Gene3D" id="1.10.3660.10">
    <property type="entry name" value="6-phosphogluconate dehydrogenase C-terminal like domain"/>
    <property type="match status" value="1"/>
</dbReference>
<dbReference type="GO" id="GO:0004665">
    <property type="term" value="F:prephenate dehydrogenase (NADP+) activity"/>
    <property type="evidence" value="ECO:0007669"/>
    <property type="project" value="InterPro"/>
</dbReference>
<protein>
    <recommendedName>
        <fullName evidence="2">Prephenate/arogenate dehydrogenase domain-containing protein</fullName>
    </recommendedName>
</protein>
<gene>
    <name evidence="3" type="ORF">CA37-50</name>
</gene>
<evidence type="ECO:0000256" key="1">
    <source>
        <dbReference type="ARBA" id="ARBA00023002"/>
    </source>
</evidence>
<sequence length="373" mass="38005">MVRSLLVIGTGLIGTSVALAARRAGVAVFLADRDATAARVAEALGAGLAEPPRQPVDLALVAVPPAQVGSVLRDAQARHTAHSYTDVAGVKGKPERDVLRLAPDPASYVGGHPMAGRERSGPLAATADLFAGRIWVVTPNERTAAAALERVTTLAEICGAVPVRLDSRAHDTVVALTSHVPHLMASLTAARLREGPAATEALVGQGVRDVTRIAAGDPALWTDIVRSNAPAVAAVLRDIRDDLTRLLAAADILAGGDPDGHAEAQHAVTDLLERGVAGAARTRPPAGPSGGRTRVRVILDRHPGSLGRLLHAVAPHGGSAGRASAALDRAGVLMVDLEVPAAVADTAVAELARAGWEVSRPELAAAGDGEPGG</sequence>
<dbReference type="NCBIfam" id="NF005112">
    <property type="entry name" value="PRK06545.2-4"/>
    <property type="match status" value="1"/>
</dbReference>
<evidence type="ECO:0000313" key="3">
    <source>
        <dbReference type="EMBL" id="ADU56073.1"/>
    </source>
</evidence>
<name>E9L1J4_9ZZZZ</name>
<dbReference type="Gene3D" id="3.40.50.720">
    <property type="entry name" value="NAD(P)-binding Rossmann-like Domain"/>
    <property type="match status" value="1"/>
</dbReference>
<dbReference type="Pfam" id="PF02153">
    <property type="entry name" value="PDH_N"/>
    <property type="match status" value="1"/>
</dbReference>
<dbReference type="EMBL" id="HM486074">
    <property type="protein sequence ID" value="ADU56073.1"/>
    <property type="molecule type" value="Genomic_DNA"/>
</dbReference>
<evidence type="ECO:0000259" key="2">
    <source>
        <dbReference type="PROSITE" id="PS51176"/>
    </source>
</evidence>
<organism evidence="3">
    <name type="scientific">uncultured organism CA37</name>
    <dbReference type="NCBI Taxonomy" id="941420"/>
    <lineage>
        <taxon>unclassified sequences</taxon>
        <taxon>environmental samples</taxon>
    </lineage>
</organism>